<evidence type="ECO:0000313" key="4">
    <source>
        <dbReference type="Proteomes" id="UP001420932"/>
    </source>
</evidence>
<keyword evidence="4" id="KW-1185">Reference proteome</keyword>
<keyword evidence="2" id="KW-0472">Membrane</keyword>
<evidence type="ECO:0000256" key="2">
    <source>
        <dbReference type="SAM" id="Phobius"/>
    </source>
</evidence>
<feature type="region of interest" description="Disordered" evidence="1">
    <location>
        <begin position="130"/>
        <end position="155"/>
    </location>
</feature>
<accession>A0AAP0EN94</accession>
<dbReference type="Proteomes" id="UP001420932">
    <property type="component" value="Unassembled WGS sequence"/>
</dbReference>
<evidence type="ECO:0000256" key="1">
    <source>
        <dbReference type="SAM" id="MobiDB-lite"/>
    </source>
</evidence>
<organism evidence="3 4">
    <name type="scientific">Stephania yunnanensis</name>
    <dbReference type="NCBI Taxonomy" id="152371"/>
    <lineage>
        <taxon>Eukaryota</taxon>
        <taxon>Viridiplantae</taxon>
        <taxon>Streptophyta</taxon>
        <taxon>Embryophyta</taxon>
        <taxon>Tracheophyta</taxon>
        <taxon>Spermatophyta</taxon>
        <taxon>Magnoliopsida</taxon>
        <taxon>Ranunculales</taxon>
        <taxon>Menispermaceae</taxon>
        <taxon>Menispermoideae</taxon>
        <taxon>Cissampelideae</taxon>
        <taxon>Stephania</taxon>
    </lineage>
</organism>
<sequence length="166" mass="18898">MSLMMSSSSTSNFGTSSNRHRVGWVRRLATTTELAAYLCIIIFSLTYDDIALFIFATLLYMHSCKTPRDLGVQRRQSLTHKIEESYVRKVHIVKYKKRVLIESLEPTILVKMLENIAGDHSLMITNASTNQNPIAESNNPPMTKKKRNQPGTPGNYLTVLYHDHIN</sequence>
<comment type="caution">
    <text evidence="3">The sequence shown here is derived from an EMBL/GenBank/DDBJ whole genome shotgun (WGS) entry which is preliminary data.</text>
</comment>
<name>A0AAP0EN94_9MAGN</name>
<keyword evidence="2" id="KW-0812">Transmembrane</keyword>
<dbReference type="AlphaFoldDB" id="A0AAP0EN94"/>
<keyword evidence="2" id="KW-1133">Transmembrane helix</keyword>
<dbReference type="EMBL" id="JBBNAF010000012">
    <property type="protein sequence ID" value="KAK9092738.1"/>
    <property type="molecule type" value="Genomic_DNA"/>
</dbReference>
<protein>
    <submittedName>
        <fullName evidence="3">Uncharacterized protein</fullName>
    </submittedName>
</protein>
<gene>
    <name evidence="3" type="ORF">Syun_027649</name>
</gene>
<evidence type="ECO:0000313" key="3">
    <source>
        <dbReference type="EMBL" id="KAK9092738.1"/>
    </source>
</evidence>
<feature type="transmembrane region" description="Helical" evidence="2">
    <location>
        <begin position="34"/>
        <end position="60"/>
    </location>
</feature>
<reference evidence="3 4" key="1">
    <citation type="submission" date="2024-01" db="EMBL/GenBank/DDBJ databases">
        <title>Genome assemblies of Stephania.</title>
        <authorList>
            <person name="Yang L."/>
        </authorList>
    </citation>
    <scope>NUCLEOTIDE SEQUENCE [LARGE SCALE GENOMIC DNA]</scope>
    <source>
        <strain evidence="3">YNDBR</strain>
        <tissue evidence="3">Leaf</tissue>
    </source>
</reference>
<proteinExistence type="predicted"/>
<feature type="compositionally biased region" description="Polar residues" evidence="1">
    <location>
        <begin position="130"/>
        <end position="141"/>
    </location>
</feature>